<protein>
    <submittedName>
        <fullName evidence="2">Hydroxyacylglutathione hydrolase</fullName>
    </submittedName>
</protein>
<evidence type="ECO:0000259" key="1">
    <source>
        <dbReference type="PROSITE" id="PS50206"/>
    </source>
</evidence>
<dbReference type="PROSITE" id="PS50206">
    <property type="entry name" value="RHODANESE_3"/>
    <property type="match status" value="1"/>
</dbReference>
<accession>A0A7I8DG37</accession>
<dbReference type="GO" id="GO:0050313">
    <property type="term" value="F:sulfur dioxygenase activity"/>
    <property type="evidence" value="ECO:0007669"/>
    <property type="project" value="InterPro"/>
</dbReference>
<dbReference type="Pfam" id="PF00581">
    <property type="entry name" value="Rhodanese"/>
    <property type="match status" value="1"/>
</dbReference>
<dbReference type="PANTHER" id="PTHR43084:SF7">
    <property type="entry name" value="BETA-LACTAMASE DOMAIN PROTEIN"/>
    <property type="match status" value="1"/>
</dbReference>
<keyword evidence="2" id="KW-0378">Hydrolase</keyword>
<gene>
    <name evidence="2" type="ORF">skT53_32670</name>
</gene>
<dbReference type="EMBL" id="AP023366">
    <property type="protein sequence ID" value="BCJ88282.1"/>
    <property type="molecule type" value="Genomic_DNA"/>
</dbReference>
<dbReference type="SMART" id="SM00849">
    <property type="entry name" value="Lactamase_B"/>
    <property type="match status" value="1"/>
</dbReference>
<dbReference type="RefSeq" id="WP_200758916.1">
    <property type="nucleotide sequence ID" value="NZ_AP023366.1"/>
</dbReference>
<dbReference type="GO" id="GO:0016787">
    <property type="term" value="F:hydrolase activity"/>
    <property type="evidence" value="ECO:0007669"/>
    <property type="project" value="UniProtKB-KW"/>
</dbReference>
<dbReference type="KEGG" id="eff:skT53_32670"/>
<dbReference type="Pfam" id="PF00753">
    <property type="entry name" value="Lactamase_B"/>
    <property type="match status" value="1"/>
</dbReference>
<dbReference type="InterPro" id="IPR051682">
    <property type="entry name" value="Mito_Persulfide_Diox"/>
</dbReference>
<name>A0A7I8DG37_9BACL</name>
<dbReference type="AlphaFoldDB" id="A0A7I8DG37"/>
<dbReference type="Proteomes" id="UP000593802">
    <property type="component" value="Chromosome"/>
</dbReference>
<dbReference type="Gene3D" id="3.40.250.10">
    <property type="entry name" value="Rhodanese-like domain"/>
    <property type="match status" value="1"/>
</dbReference>
<dbReference type="Gene3D" id="3.60.15.10">
    <property type="entry name" value="Ribonuclease Z/Hydroxyacylglutathione hydrolase-like"/>
    <property type="match status" value="1"/>
</dbReference>
<dbReference type="SMART" id="SM00450">
    <property type="entry name" value="RHOD"/>
    <property type="match status" value="1"/>
</dbReference>
<reference evidence="2 3" key="1">
    <citation type="submission" date="2020-08" db="EMBL/GenBank/DDBJ databases">
        <title>Complete Genome Sequence of Effusibacillus dendaii Strain skT53, Isolated from Farmland soil.</title>
        <authorList>
            <person name="Konishi T."/>
            <person name="Kawasaki H."/>
        </authorList>
    </citation>
    <scope>NUCLEOTIDE SEQUENCE [LARGE SCALE GENOMIC DNA]</scope>
    <source>
        <strain evidence="3">skT53</strain>
    </source>
</reference>
<dbReference type="InterPro" id="IPR036873">
    <property type="entry name" value="Rhodanese-like_dom_sf"/>
</dbReference>
<dbReference type="SUPFAM" id="SSF52821">
    <property type="entry name" value="Rhodanese/Cell cycle control phosphatase"/>
    <property type="match status" value="1"/>
</dbReference>
<feature type="domain" description="Rhodanese" evidence="1">
    <location>
        <begin position="17"/>
        <end position="112"/>
    </location>
</feature>
<dbReference type="PANTHER" id="PTHR43084">
    <property type="entry name" value="PERSULFIDE DIOXYGENASE ETHE1"/>
    <property type="match status" value="1"/>
</dbReference>
<evidence type="ECO:0000313" key="3">
    <source>
        <dbReference type="Proteomes" id="UP000593802"/>
    </source>
</evidence>
<keyword evidence="3" id="KW-1185">Reference proteome</keyword>
<sequence>MAVKTITAKELHSRINGGNPVFILDVRNPDEYNDWKIEGKELKSINIPYFDFLDEDEKNYKHLPKDTEIAVVCAKGGAALMVAEILDEKGYDVSYLEEGMLEWSRFYHPVTIHVGEDMKLIQVNRLAKGCLSYMVISKGNAMIVDPNRHINEYLELAERENAKIMHIMDTHLHADHISGGQELAEQTGATYYISSSEMQGSDIPYEPLESHKEIKFGDVQVKVLAIPTPGHTPGSVSFLVNDKFLLSGDTIFVGGLGRPDLGGKAREWAQSLYDTVFQTIAGLSDDTMVLPTHYADIKEINEGGFVGATLGEIRQSNEIMRTEDREEFTEKVAGTAGAATPPNYEEIVEINRGTVEVTADKATELEIGPNRCAVHHS</sequence>
<dbReference type="InterPro" id="IPR001763">
    <property type="entry name" value="Rhodanese-like_dom"/>
</dbReference>
<dbReference type="GO" id="GO:0070813">
    <property type="term" value="P:hydrogen sulfide metabolic process"/>
    <property type="evidence" value="ECO:0007669"/>
    <property type="project" value="TreeGrafter"/>
</dbReference>
<dbReference type="InterPro" id="IPR044528">
    <property type="entry name" value="POD-like_MBL-fold"/>
</dbReference>
<organism evidence="2 3">
    <name type="scientific">Effusibacillus dendaii</name>
    <dbReference type="NCBI Taxonomy" id="2743772"/>
    <lineage>
        <taxon>Bacteria</taxon>
        <taxon>Bacillati</taxon>
        <taxon>Bacillota</taxon>
        <taxon>Bacilli</taxon>
        <taxon>Bacillales</taxon>
        <taxon>Alicyclobacillaceae</taxon>
        <taxon>Effusibacillus</taxon>
    </lineage>
</organism>
<dbReference type="GO" id="GO:0006749">
    <property type="term" value="P:glutathione metabolic process"/>
    <property type="evidence" value="ECO:0007669"/>
    <property type="project" value="InterPro"/>
</dbReference>
<proteinExistence type="predicted"/>
<dbReference type="InterPro" id="IPR001279">
    <property type="entry name" value="Metallo-B-lactamas"/>
</dbReference>
<dbReference type="InterPro" id="IPR036866">
    <property type="entry name" value="RibonucZ/Hydroxyglut_hydro"/>
</dbReference>
<dbReference type="SUPFAM" id="SSF56281">
    <property type="entry name" value="Metallo-hydrolase/oxidoreductase"/>
    <property type="match status" value="1"/>
</dbReference>
<dbReference type="CDD" id="cd07724">
    <property type="entry name" value="POD-like_MBL-fold"/>
    <property type="match status" value="1"/>
</dbReference>
<evidence type="ECO:0000313" key="2">
    <source>
        <dbReference type="EMBL" id="BCJ88282.1"/>
    </source>
</evidence>